<dbReference type="SUPFAM" id="SSF56672">
    <property type="entry name" value="DNA/RNA polymerases"/>
    <property type="match status" value="1"/>
</dbReference>
<dbReference type="GeneID" id="136804042"/>
<dbReference type="EnsemblMetazoa" id="CLYHEMT026193.1">
    <property type="protein sequence ID" value="CLYHEMP026193.1"/>
    <property type="gene ID" value="CLYHEMG026193"/>
</dbReference>
<dbReference type="RefSeq" id="XP_066916884.1">
    <property type="nucleotide sequence ID" value="XM_067060783.1"/>
</dbReference>
<sequence>MIGVKYLRYHPKLVHQLDSGLSIYKSSFINSDGGRGVIGGLHKLFTEIHNSFFTSSKAFFINRGKYLFNNQSILGYQEEQLLLDDQNHSDVHLTHQQRLFEQVESTGCEVSYICPSCRTCKDCKHFDQYQTISLREEVEQSLINASVTINLETSTTTASLPFISSPNRLAANKDRAMKTFKQQLRKLNNPSNIKDKQDILDSESKLQQLNYVEYVEKLPQDVQDSLQNHPIQNFIPWRAVWKGNSVSTPCRIVFDASQATSSGYSLNDLLAKGRNNLNKLQEIIIRWSMHRVGVHTDVRKMYNTVRLNQSDWCYQRYIWEENLNPSKIPKEKVIKTLIYGVRSSGNQSEYALRKVAKLSKDQYPKANEVIQNDVYVDDCITGAQSIQQAHILADDIELNINKGGFQLKGVSFSGEKPLENLTDDGETIHVGGMRWFLKDDMLSLNISQLNFAKKYRGKKPSNTVNIIPVKLTRRHCASKVAEIFDITGKVTPIVAAMKLDLQELVHRKLDWDDKIPDELRPLWESHFDLMKEINNLKYQRAIIPEDAISLDLETIDFGDASQSTVCSCIYVRFKKKSGGSSCQLVLSRTRVVPKGMSLPRAELYAALINAYTGEVVRRSFNKYHKNAIKLTDNQASLFWITNDEKPLDQWVRNRVIEILRFTTANQWYYIQSDNNLADIGTRRGASIKDVDADSAWINGHPWLQLKHSEFPIFKPEEVKLKFNPGEVDSHVSKVNDVVKDYYAFSNYLIDPNRHSFTKVVRIIEYVIRFCRNIQKRIKNQNWVYQANLSDEEIKDSEQYFFRIGTREVLQFIQPKKFDKITQEKNGILHYTGRILPSDEVSIIGKFTLTMKDLSNDTFCVPVLSNHSPIAFSIALDIHWNHPICQHTGVETTIR</sequence>
<dbReference type="OrthoDB" id="5985737at2759"/>
<dbReference type="InterPro" id="IPR043502">
    <property type="entry name" value="DNA/RNA_pol_sf"/>
</dbReference>
<dbReference type="Proteomes" id="UP000594262">
    <property type="component" value="Unplaced"/>
</dbReference>
<protein>
    <submittedName>
        <fullName evidence="1">Uncharacterized protein</fullName>
    </submittedName>
</protein>
<dbReference type="InterPro" id="IPR008042">
    <property type="entry name" value="Retrotrans_Pao"/>
</dbReference>
<evidence type="ECO:0000313" key="2">
    <source>
        <dbReference type="Proteomes" id="UP000594262"/>
    </source>
</evidence>
<dbReference type="Pfam" id="PF05380">
    <property type="entry name" value="Peptidase_A17"/>
    <property type="match status" value="1"/>
</dbReference>
<proteinExistence type="predicted"/>
<dbReference type="PANTHER" id="PTHR47331:SF1">
    <property type="entry name" value="GAG-LIKE PROTEIN"/>
    <property type="match status" value="1"/>
</dbReference>
<evidence type="ECO:0000313" key="1">
    <source>
        <dbReference type="EnsemblMetazoa" id="CLYHEMP026193.1"/>
    </source>
</evidence>
<name>A0A7M5XM06_9CNID</name>
<reference evidence="1" key="1">
    <citation type="submission" date="2021-01" db="UniProtKB">
        <authorList>
            <consortium name="EnsemblMetazoa"/>
        </authorList>
    </citation>
    <scope>IDENTIFICATION</scope>
</reference>
<keyword evidence="2" id="KW-1185">Reference proteome</keyword>
<dbReference type="AlphaFoldDB" id="A0A7M5XM06"/>
<dbReference type="PANTHER" id="PTHR47331">
    <property type="entry name" value="PHD-TYPE DOMAIN-CONTAINING PROTEIN"/>
    <property type="match status" value="1"/>
</dbReference>
<organism evidence="1 2">
    <name type="scientific">Clytia hemisphaerica</name>
    <dbReference type="NCBI Taxonomy" id="252671"/>
    <lineage>
        <taxon>Eukaryota</taxon>
        <taxon>Metazoa</taxon>
        <taxon>Cnidaria</taxon>
        <taxon>Hydrozoa</taxon>
        <taxon>Hydroidolina</taxon>
        <taxon>Leptothecata</taxon>
        <taxon>Obeliida</taxon>
        <taxon>Clytiidae</taxon>
        <taxon>Clytia</taxon>
    </lineage>
</organism>
<accession>A0A7M5XM06</accession>